<dbReference type="InterPro" id="IPR011050">
    <property type="entry name" value="Pectin_lyase_fold/virulence"/>
</dbReference>
<dbReference type="RefSeq" id="WP_210656600.1">
    <property type="nucleotide sequence ID" value="NZ_JAGKSP010000002.1"/>
</dbReference>
<dbReference type="InterPro" id="IPR006626">
    <property type="entry name" value="PbH1"/>
</dbReference>
<dbReference type="Gene3D" id="2.160.20.10">
    <property type="entry name" value="Single-stranded right-handed beta-helix, Pectin lyase-like"/>
    <property type="match status" value="1"/>
</dbReference>
<name>A0ABS5C8X0_9BACL</name>
<feature type="domain" description="Right handed beta helix" evidence="1">
    <location>
        <begin position="536"/>
        <end position="671"/>
    </location>
</feature>
<gene>
    <name evidence="2" type="ORF">I8J30_06795</name>
</gene>
<keyword evidence="3" id="KW-1185">Reference proteome</keyword>
<dbReference type="Pfam" id="PF13229">
    <property type="entry name" value="Beta_helix"/>
    <property type="match status" value="1"/>
</dbReference>
<comment type="caution">
    <text evidence="2">The sequence shown here is derived from an EMBL/GenBank/DDBJ whole genome shotgun (WGS) entry which is preliminary data.</text>
</comment>
<sequence length="943" mass="100099">MGVTQIYAGPTLPEEGLQQFDVFMDGIIPAYLQTLLATNKDVDLLMVAMEQFSDVYVAAGTPGTPENAAYLRLSNNVAPPSEDGDMLKSVYDVNKDGIVDQAAKLQVARTISLTGDVTGSAAFDGSANTAISSTIPTATSNAKGLLSAADKTKLDGVAAGANNYTHPATHPATMITEDAGHRFVSDAEKADWNSVKGDMMRSVYDTDNDGVVDQAEKLQTARAIAINGDVTGTTTFDGSTNVTINAAIPTVTPNTKGLMPASDKAKLDGVAAGANNYTHPATHPATMITEDATHRFVSDTEKAAWNSVKGDMMRSVYDTDNDGVVDQAEKLQTARSIAINGDVTGTTTFDGSTNVTINAAIPTVTPNTKGLMPASDKAKLDGVAAGANNYTHPATHPATMITEDATHRFVTDAEKAAWSNSSSDGGLRGNVLNYGAKGDGFTDDTAAFQACLDANNFAYLPTGTYKIKTVYVNRGATVRGEGFSSVIQPYTGATGCLFSLKGDYVLFEKFYIHGGGVNIHAFADFDGGRTAWFSRCHFNDLVIYNIGGDAFHLTGRGLDYIIDRIMTDVIGGYGFYGRNLSDSLMTNCHFGTCGKSGVSFDGGNFRIVGTKICMNGKTAPGYAGLEASNTLNVNLSGCEIQQNVYDGILFTNVYGSSITGTVIDSNNQFGLTGPYAQVRLINSSFNKIDCTMVDGRFKNDTVPYNTPGLNGIVQDDKCCYNKFDINYYPYELVYSNKANHVTAPFTATVNDISSVFKVNNTDYFNFPSTSVVIGSNATIGTGANQGSSANFVIAASSVNGGTQVNLTQTANRTLAANGEYYFNRVTLSMAGFTGANSPAGKSRVFIAYDSKVLETLPGGLSVFINISESSTAHPTPITTGQVRIINVNKNSQWMPIAAYKPLSYSREAGFTVNLEINIGCNQTTTLSTSDIVASVRNIRVGFY</sequence>
<evidence type="ECO:0000259" key="1">
    <source>
        <dbReference type="Pfam" id="PF13229"/>
    </source>
</evidence>
<dbReference type="EMBL" id="JAGKSP010000002">
    <property type="protein sequence ID" value="MBP3962410.1"/>
    <property type="molecule type" value="Genomic_DNA"/>
</dbReference>
<dbReference type="InterPro" id="IPR012334">
    <property type="entry name" value="Pectin_lyas_fold"/>
</dbReference>
<protein>
    <recommendedName>
        <fullName evidence="1">Right handed beta helix domain-containing protein</fullName>
    </recommendedName>
</protein>
<dbReference type="InterPro" id="IPR039448">
    <property type="entry name" value="Beta_helix"/>
</dbReference>
<proteinExistence type="predicted"/>
<dbReference type="SMART" id="SM00710">
    <property type="entry name" value="PbH1"/>
    <property type="match status" value="4"/>
</dbReference>
<organism evidence="2 3">
    <name type="scientific">Paenibacillus lignilyticus</name>
    <dbReference type="NCBI Taxonomy" id="1172615"/>
    <lineage>
        <taxon>Bacteria</taxon>
        <taxon>Bacillati</taxon>
        <taxon>Bacillota</taxon>
        <taxon>Bacilli</taxon>
        <taxon>Bacillales</taxon>
        <taxon>Paenibacillaceae</taxon>
        <taxon>Paenibacillus</taxon>
    </lineage>
</organism>
<evidence type="ECO:0000313" key="2">
    <source>
        <dbReference type="EMBL" id="MBP3962410.1"/>
    </source>
</evidence>
<accession>A0ABS5C8X0</accession>
<evidence type="ECO:0000313" key="3">
    <source>
        <dbReference type="Proteomes" id="UP000673394"/>
    </source>
</evidence>
<dbReference type="SUPFAM" id="SSF51126">
    <property type="entry name" value="Pectin lyase-like"/>
    <property type="match status" value="1"/>
</dbReference>
<dbReference type="Proteomes" id="UP000673394">
    <property type="component" value="Unassembled WGS sequence"/>
</dbReference>
<reference evidence="2 3" key="1">
    <citation type="submission" date="2021-04" db="EMBL/GenBank/DDBJ databases">
        <title>Paenibacillus sp. DLE-14 whole genome sequence.</title>
        <authorList>
            <person name="Ham Y.J."/>
        </authorList>
    </citation>
    <scope>NUCLEOTIDE SEQUENCE [LARGE SCALE GENOMIC DNA]</scope>
    <source>
        <strain evidence="2 3">DLE-14</strain>
    </source>
</reference>